<feature type="domain" description="Baseplate structural protein Gp9/Gp10 N-terminal" evidence="1">
    <location>
        <begin position="7"/>
        <end position="174"/>
    </location>
</feature>
<dbReference type="Proteomes" id="UP000204179">
    <property type="component" value="Segment"/>
</dbReference>
<accession>A0A0K1Y5G3</accession>
<dbReference type="Gene3D" id="2.60.120.640">
    <property type="entry name" value="gp9"/>
    <property type="match status" value="1"/>
</dbReference>
<evidence type="ECO:0000313" key="3">
    <source>
        <dbReference type="Proteomes" id="UP000204179"/>
    </source>
</evidence>
<proteinExistence type="predicted"/>
<protein>
    <recommendedName>
        <fullName evidence="1">Baseplate structural protein Gp9/Gp10 N-terminal domain-containing protein</fullName>
    </recommendedName>
</protein>
<evidence type="ECO:0000313" key="2">
    <source>
        <dbReference type="EMBL" id="AKY02021.1"/>
    </source>
</evidence>
<dbReference type="GeneID" id="26518565"/>
<keyword evidence="3" id="KW-1185">Reference proteome</keyword>
<name>A0A0K1Y5G3_9CAUD</name>
<dbReference type="SUPFAM" id="SSF50017">
    <property type="entry name" value="gp9"/>
    <property type="match status" value="1"/>
</dbReference>
<dbReference type="Pfam" id="PF07880">
    <property type="entry name" value="T4_gp9_10_N"/>
    <property type="match status" value="1"/>
</dbReference>
<organism evidence="2 3">
    <name type="scientific">Klebsiella phage JD18</name>
    <dbReference type="NCBI Taxonomy" id="1698360"/>
    <lineage>
        <taxon>Viruses</taxon>
        <taxon>Duplodnaviria</taxon>
        <taxon>Heunggongvirae</taxon>
        <taxon>Uroviricota</taxon>
        <taxon>Caudoviricetes</taxon>
        <taxon>Pantevenvirales</taxon>
        <taxon>Straboviridae</taxon>
        <taxon>Tevenvirinae</taxon>
        <taxon>Jiaodavirus</taxon>
        <taxon>Jiaodavirus jd18</taxon>
    </lineage>
</organism>
<sequence length="303" mass="32364">MYTDKGKKIIDVGEIGNASTGDILYDGGVKINDNFDAIYNAFADQRLFAAGGGALNQKIHATSYYQKIKFGDANSAGTVPMGSCIDADCSEGAVQIRLSKGKAGEAVFVVNSNGSASKARSIKITTNGEGVADAFKDGSRELIINTPRCRIELWCIEVKANGAAVWDYSISSMFGSTYSPLEATYNLTSSPINIRLGYNDDYSTVKLLLSFSANPGGQTIKRQSSEVMLMIDPTITSSAPNGRVFDTEYAVLRSGESSENEKMYSISYSINAQKDLICTASTSYGNARLAVKVIATQTVGVSQ</sequence>
<dbReference type="KEGG" id="vg:26518565"/>
<dbReference type="EMBL" id="KT239446">
    <property type="protein sequence ID" value="AKY02021.1"/>
    <property type="molecule type" value="Genomic_DNA"/>
</dbReference>
<dbReference type="GO" id="GO:0019076">
    <property type="term" value="P:viral release from host cell"/>
    <property type="evidence" value="ECO:0007669"/>
    <property type="project" value="InterPro"/>
</dbReference>
<dbReference type="InterPro" id="IPR027411">
    <property type="entry name" value="Gp9/Gp10_mid_dom_sf"/>
</dbReference>
<dbReference type="RefSeq" id="YP_009190731.1">
    <property type="nucleotide sequence ID" value="NC_028686.1"/>
</dbReference>
<dbReference type="Gene3D" id="2.60.40.1680">
    <property type="entry name" value="4-oxalocrotonate tautomerase-like"/>
    <property type="match status" value="1"/>
</dbReference>
<dbReference type="InterPro" id="IPR027412">
    <property type="entry name" value="Gp9_C_dom_sf"/>
</dbReference>
<gene>
    <name evidence="2" type="ORF">JD18_150</name>
</gene>
<evidence type="ECO:0000259" key="1">
    <source>
        <dbReference type="Pfam" id="PF07880"/>
    </source>
</evidence>
<reference evidence="2 3" key="1">
    <citation type="submission" date="2015-07" db="EMBL/GenBank/DDBJ databases">
        <title>Isolation and characterization of JD18-a novel lytic bacteriophage for Klebsiella pneumoniae.</title>
        <authorList>
            <person name="Fan J."/>
            <person name="Zhang X."/>
            <person name="Guo X."/>
            <person name="He P."/>
            <person name="Zhang Y."/>
        </authorList>
    </citation>
    <scope>NUCLEOTIDE SEQUENCE [LARGE SCALE GENOMIC DNA]</scope>
</reference>
<dbReference type="InterPro" id="IPR036240">
    <property type="entry name" value="Gp9-like_sf"/>
</dbReference>
<dbReference type="InterPro" id="IPR008987">
    <property type="entry name" value="Baseplate_struct_prot_Gp9/10_N"/>
</dbReference>
<dbReference type="Gene3D" id="1.20.5.960">
    <property type="entry name" value="Bacteriophage t4 gene product 9 (gp9)"/>
    <property type="match status" value="1"/>
</dbReference>